<name>A0A3D8QER5_9HELO</name>
<feature type="region of interest" description="Disordered" evidence="7">
    <location>
        <begin position="263"/>
        <end position="282"/>
    </location>
</feature>
<keyword evidence="10" id="KW-1185">Reference proteome</keyword>
<evidence type="ECO:0000256" key="2">
    <source>
        <dbReference type="ARBA" id="ARBA00007163"/>
    </source>
</evidence>
<feature type="region of interest" description="Disordered" evidence="7">
    <location>
        <begin position="196"/>
        <end position="218"/>
    </location>
</feature>
<dbReference type="CDD" id="cd14686">
    <property type="entry name" value="bZIP"/>
    <property type="match status" value="1"/>
</dbReference>
<sequence length="627" mass="69359">MAAFPMQHFYRPSPLTVDTHHTHNYFEEDEGSILDEHILDNSGLDSGLEMSPPMNGSRRESFAVSSALFSPKTDEWQHVEMQPMASNNPFVEHNNNNPFMRIDSTQSSAYGHQGNGWGMNHGSGISTPMQVHDGLSQEFEVNAPVFQQRPVQTPFSNSGNQQLPLFSSSNTSNGSMPTSPQKEWSVAEAMDHRSIPKRMRPHSPTLRSHPDMSRRGDGIRKKNARFDIPAERNLLNIDQLIAQSNDEQEIKELKQQKRLLRNRQAALDSRQRKKQHTERLEDEKKHYTALINDLEEDLAEAKLALDEWARKEQQYQQYIENMQLEKEEMVRAHTLETGDLRKKVSVLTEHMSKLESSTMSTVPSSTGFATDFADIDSLTMDGAWDNISFLNDYPVEAEVKVENAVVPAKKEATLLSEPEKPAAQGLLLMLLLFGAFVASKGSSASSPSIPTMSDDVRAASATLLQDIFKDAGVPQTASGVSEAMAPLPSGSTWKNMASNTVNAMAGNKMVGVSSSTLGDLADSLAQPTEQQRNEQVFSLSAAQYDGLTSHDFLQHTPPPSTSKGRRNLGESLAAMRSDSEKSVAEVYTRSLLWDQVPSEVVRNFAKMVSECNSQNKQAESGGKTSSG</sequence>
<dbReference type="OrthoDB" id="644067at2759"/>
<dbReference type="PANTHER" id="PTHR47416">
    <property type="entry name" value="BASIC-LEUCINE ZIPPER TRANSCRIPTION FACTOR F-RELATED"/>
    <property type="match status" value="1"/>
</dbReference>
<dbReference type="GO" id="GO:0003677">
    <property type="term" value="F:DNA binding"/>
    <property type="evidence" value="ECO:0007669"/>
    <property type="project" value="UniProtKB-KW"/>
</dbReference>
<dbReference type="InterPro" id="IPR004827">
    <property type="entry name" value="bZIP"/>
</dbReference>
<dbReference type="GO" id="GO:0003700">
    <property type="term" value="F:DNA-binding transcription factor activity"/>
    <property type="evidence" value="ECO:0007669"/>
    <property type="project" value="InterPro"/>
</dbReference>
<keyword evidence="4" id="KW-0238">DNA-binding</keyword>
<gene>
    <name evidence="9" type="ORF">BP5796_11756</name>
</gene>
<evidence type="ECO:0000313" key="9">
    <source>
        <dbReference type="EMBL" id="RDW60150.1"/>
    </source>
</evidence>
<keyword evidence="6" id="KW-0539">Nucleus</keyword>
<comment type="caution">
    <text evidence="9">The sequence shown here is derived from an EMBL/GenBank/DDBJ whole genome shotgun (WGS) entry which is preliminary data.</text>
</comment>
<dbReference type="SUPFAM" id="SSF57959">
    <property type="entry name" value="Leucine zipper domain"/>
    <property type="match status" value="1"/>
</dbReference>
<evidence type="ECO:0000256" key="1">
    <source>
        <dbReference type="ARBA" id="ARBA00004123"/>
    </source>
</evidence>
<feature type="compositionally biased region" description="Basic and acidic residues" evidence="7">
    <location>
        <begin position="208"/>
        <end position="218"/>
    </location>
</feature>
<dbReference type="Gene3D" id="1.20.5.170">
    <property type="match status" value="1"/>
</dbReference>
<dbReference type="EMBL" id="PDLN01000019">
    <property type="protein sequence ID" value="RDW60150.1"/>
    <property type="molecule type" value="Genomic_DNA"/>
</dbReference>
<evidence type="ECO:0000256" key="6">
    <source>
        <dbReference type="ARBA" id="ARBA00023242"/>
    </source>
</evidence>
<dbReference type="InterPro" id="IPR046347">
    <property type="entry name" value="bZIP_sf"/>
</dbReference>
<comment type="similarity">
    <text evidence="2">Belongs to the bZIP family.</text>
</comment>
<evidence type="ECO:0000256" key="3">
    <source>
        <dbReference type="ARBA" id="ARBA00023015"/>
    </source>
</evidence>
<dbReference type="PANTHER" id="PTHR47416:SF8">
    <property type="entry name" value="BASIC-LEUCINE ZIPPER TRANSCRIPTION FACTOR E-RELATED"/>
    <property type="match status" value="1"/>
</dbReference>
<keyword evidence="5" id="KW-0804">Transcription</keyword>
<feature type="domain" description="BZIP" evidence="8">
    <location>
        <begin position="252"/>
        <end position="302"/>
    </location>
</feature>
<accession>A0A3D8QER5</accession>
<comment type="subcellular location">
    <subcellularLocation>
        <location evidence="1">Nucleus</location>
    </subcellularLocation>
</comment>
<dbReference type="AlphaFoldDB" id="A0A3D8QER5"/>
<dbReference type="Pfam" id="PF00170">
    <property type="entry name" value="bZIP_1"/>
    <property type="match status" value="1"/>
</dbReference>
<evidence type="ECO:0000259" key="8">
    <source>
        <dbReference type="PROSITE" id="PS50217"/>
    </source>
</evidence>
<proteinExistence type="inferred from homology"/>
<organism evidence="9 10">
    <name type="scientific">Coleophoma crateriformis</name>
    <dbReference type="NCBI Taxonomy" id="565419"/>
    <lineage>
        <taxon>Eukaryota</taxon>
        <taxon>Fungi</taxon>
        <taxon>Dikarya</taxon>
        <taxon>Ascomycota</taxon>
        <taxon>Pezizomycotina</taxon>
        <taxon>Leotiomycetes</taxon>
        <taxon>Helotiales</taxon>
        <taxon>Dermateaceae</taxon>
        <taxon>Coleophoma</taxon>
    </lineage>
</organism>
<evidence type="ECO:0000256" key="5">
    <source>
        <dbReference type="ARBA" id="ARBA00023163"/>
    </source>
</evidence>
<dbReference type="PROSITE" id="PS50217">
    <property type="entry name" value="BZIP"/>
    <property type="match status" value="1"/>
</dbReference>
<dbReference type="SMART" id="SM00338">
    <property type="entry name" value="BRLZ"/>
    <property type="match status" value="1"/>
</dbReference>
<dbReference type="GO" id="GO:0005634">
    <property type="term" value="C:nucleus"/>
    <property type="evidence" value="ECO:0007669"/>
    <property type="project" value="UniProtKB-SubCell"/>
</dbReference>
<protein>
    <recommendedName>
        <fullName evidence="8">BZIP domain-containing protein</fullName>
    </recommendedName>
</protein>
<evidence type="ECO:0000256" key="4">
    <source>
        <dbReference type="ARBA" id="ARBA00023125"/>
    </source>
</evidence>
<reference evidence="9 10" key="1">
    <citation type="journal article" date="2018" name="IMA Fungus">
        <title>IMA Genome-F 9: Draft genome sequence of Annulohypoxylon stygium, Aspergillus mulundensis, Berkeleyomyces basicola (syn. Thielaviopsis basicola), Ceratocystis smalleyi, two Cercospora beticola strains, Coleophoma cylindrospora, Fusarium fracticaudum, Phialophora cf. hyalina, and Morchella septimelata.</title>
        <authorList>
            <person name="Wingfield B.D."/>
            <person name="Bills G.F."/>
            <person name="Dong Y."/>
            <person name="Huang W."/>
            <person name="Nel W.J."/>
            <person name="Swalarsk-Parry B.S."/>
            <person name="Vaghefi N."/>
            <person name="Wilken P.M."/>
            <person name="An Z."/>
            <person name="de Beer Z.W."/>
            <person name="De Vos L."/>
            <person name="Chen L."/>
            <person name="Duong T.A."/>
            <person name="Gao Y."/>
            <person name="Hammerbacher A."/>
            <person name="Kikkert J.R."/>
            <person name="Li Y."/>
            <person name="Li H."/>
            <person name="Li K."/>
            <person name="Li Q."/>
            <person name="Liu X."/>
            <person name="Ma X."/>
            <person name="Naidoo K."/>
            <person name="Pethybridge S.J."/>
            <person name="Sun J."/>
            <person name="Steenkamp E.T."/>
            <person name="van der Nest M.A."/>
            <person name="van Wyk S."/>
            <person name="Wingfield M.J."/>
            <person name="Xiong C."/>
            <person name="Yue Q."/>
            <person name="Zhang X."/>
        </authorList>
    </citation>
    <scope>NUCLEOTIDE SEQUENCE [LARGE SCALE GENOMIC DNA]</scope>
    <source>
        <strain evidence="9 10">BP5796</strain>
    </source>
</reference>
<keyword evidence="3" id="KW-0805">Transcription regulation</keyword>
<dbReference type="Proteomes" id="UP000256328">
    <property type="component" value="Unassembled WGS sequence"/>
</dbReference>
<evidence type="ECO:0000313" key="10">
    <source>
        <dbReference type="Proteomes" id="UP000256328"/>
    </source>
</evidence>
<evidence type="ECO:0000256" key="7">
    <source>
        <dbReference type="SAM" id="MobiDB-lite"/>
    </source>
</evidence>